<name>A0ABS5GJE4_9BRAD</name>
<evidence type="ECO:0000313" key="3">
    <source>
        <dbReference type="Proteomes" id="UP001314635"/>
    </source>
</evidence>
<comment type="caution">
    <text evidence="2">The sequence shown here is derived from an EMBL/GenBank/DDBJ whole genome shotgun (WGS) entry which is preliminary data.</text>
</comment>
<gene>
    <name evidence="2" type="ORF">JQ619_33605</name>
</gene>
<organism evidence="2 3">
    <name type="scientific">Bradyrhizobium denitrificans</name>
    <dbReference type="NCBI Taxonomy" id="2734912"/>
    <lineage>
        <taxon>Bacteria</taxon>
        <taxon>Pseudomonadati</taxon>
        <taxon>Pseudomonadota</taxon>
        <taxon>Alphaproteobacteria</taxon>
        <taxon>Hyphomicrobiales</taxon>
        <taxon>Nitrobacteraceae</taxon>
        <taxon>Bradyrhizobium</taxon>
    </lineage>
</organism>
<evidence type="ECO:0000256" key="1">
    <source>
        <dbReference type="SAM" id="MobiDB-lite"/>
    </source>
</evidence>
<keyword evidence="3" id="KW-1185">Reference proteome</keyword>
<dbReference type="RefSeq" id="WP_041750869.1">
    <property type="nucleotide sequence ID" value="NZ_JABFDP010000017.1"/>
</dbReference>
<feature type="region of interest" description="Disordered" evidence="1">
    <location>
        <begin position="107"/>
        <end position="156"/>
    </location>
</feature>
<proteinExistence type="predicted"/>
<dbReference type="PROSITE" id="PS51257">
    <property type="entry name" value="PROKAR_LIPOPROTEIN"/>
    <property type="match status" value="1"/>
</dbReference>
<reference evidence="3" key="1">
    <citation type="journal article" date="2021" name="ISME J.">
        <title>Evolutionary origin and ecological implication of a unique nif island in free-living Bradyrhizobium lineages.</title>
        <authorList>
            <person name="Tao J."/>
        </authorList>
    </citation>
    <scope>NUCLEOTIDE SEQUENCE [LARGE SCALE GENOMIC DNA]</scope>
    <source>
        <strain evidence="3">SZCCT0094</strain>
    </source>
</reference>
<evidence type="ECO:0008006" key="4">
    <source>
        <dbReference type="Google" id="ProtNLM"/>
    </source>
</evidence>
<sequence>MTTDCHRPGHRRLALAAGLIALGSLLSGCAGMSDNMSTAFADPAKYDLYDCKQLETERKSLAARTAELQGLMAKAETGTGGVVVAELAYRNDYVAIRGQSQFAEEAWRRNKCQESPPPAPAAAKGGKPAKPARPARPMASTGSTGPSTLPRDGSVY</sequence>
<accession>A0ABS5GJE4</accession>
<protein>
    <recommendedName>
        <fullName evidence="4">Twin-arginine translocation pathway signal</fullName>
    </recommendedName>
</protein>
<evidence type="ECO:0000313" key="2">
    <source>
        <dbReference type="EMBL" id="MBR1140701.1"/>
    </source>
</evidence>
<dbReference type="Proteomes" id="UP001314635">
    <property type="component" value="Unassembled WGS sequence"/>
</dbReference>
<dbReference type="EMBL" id="JAFCLK010000045">
    <property type="protein sequence ID" value="MBR1140701.1"/>
    <property type="molecule type" value="Genomic_DNA"/>
</dbReference>